<organism evidence="2 3">
    <name type="scientific">Spongiactinospora rosea</name>
    <dbReference type="NCBI Taxonomy" id="2248750"/>
    <lineage>
        <taxon>Bacteria</taxon>
        <taxon>Bacillati</taxon>
        <taxon>Actinomycetota</taxon>
        <taxon>Actinomycetes</taxon>
        <taxon>Streptosporangiales</taxon>
        <taxon>Streptosporangiaceae</taxon>
        <taxon>Spongiactinospora</taxon>
    </lineage>
</organism>
<feature type="compositionally biased region" description="Polar residues" evidence="1">
    <location>
        <begin position="180"/>
        <end position="191"/>
    </location>
</feature>
<dbReference type="InterPro" id="IPR013320">
    <property type="entry name" value="ConA-like_dom_sf"/>
</dbReference>
<proteinExistence type="predicted"/>
<gene>
    <name evidence="2" type="ORF">DP939_02575</name>
</gene>
<accession>A0A366M7N6</accession>
<comment type="caution">
    <text evidence="2">The sequence shown here is derived from an EMBL/GenBank/DDBJ whole genome shotgun (WGS) entry which is preliminary data.</text>
</comment>
<dbReference type="Gene3D" id="2.60.120.200">
    <property type="match status" value="1"/>
</dbReference>
<dbReference type="SUPFAM" id="SSF49899">
    <property type="entry name" value="Concanavalin A-like lectins/glucanases"/>
    <property type="match status" value="1"/>
</dbReference>
<evidence type="ECO:0000313" key="2">
    <source>
        <dbReference type="EMBL" id="RBQ21614.1"/>
    </source>
</evidence>
<dbReference type="AlphaFoldDB" id="A0A366M7N6"/>
<name>A0A366M7N6_9ACTN</name>
<keyword evidence="3" id="KW-1185">Reference proteome</keyword>
<evidence type="ECO:0000313" key="3">
    <source>
        <dbReference type="Proteomes" id="UP000253303"/>
    </source>
</evidence>
<dbReference type="RefSeq" id="WP_113978404.1">
    <property type="nucleotide sequence ID" value="NZ_QMEY01000001.1"/>
</dbReference>
<evidence type="ECO:0000256" key="1">
    <source>
        <dbReference type="SAM" id="MobiDB-lite"/>
    </source>
</evidence>
<evidence type="ECO:0008006" key="4">
    <source>
        <dbReference type="Google" id="ProtNLM"/>
    </source>
</evidence>
<dbReference type="EMBL" id="QMEY01000001">
    <property type="protein sequence ID" value="RBQ21614.1"/>
    <property type="molecule type" value="Genomic_DNA"/>
</dbReference>
<dbReference type="OrthoDB" id="5182475at2"/>
<feature type="region of interest" description="Disordered" evidence="1">
    <location>
        <begin position="179"/>
        <end position="204"/>
    </location>
</feature>
<dbReference type="Pfam" id="PF13385">
    <property type="entry name" value="Laminin_G_3"/>
    <property type="match status" value="1"/>
</dbReference>
<protein>
    <recommendedName>
        <fullName evidence="4">Concanavalin A-like lectin/glucanase superfamily protein</fullName>
    </recommendedName>
</protein>
<dbReference type="Proteomes" id="UP000253303">
    <property type="component" value="Unassembled WGS sequence"/>
</dbReference>
<sequence>MAIRFSGSGQRYTASLGLGVRTSLTVACWIKISVDRNTRVVPWVIHNGASNYLSLELTSAGELGVYTENTTPPVALTPDVGDWLYVAVTVDASNVRMTYETTPFSGSFSSSFWGISHSTNAASLSIGEWVSGTSAWLNGCVCGLKIWTATLTADELETEATQYAPVRTSGLAAYYRFDGPSTTDDSGNGRTLSGGAGVTQEPDPDDVTVVTPADSAAAADALTAAATVTLAEAAAASTGVAVAAGLGVADSGTAAESLTITATVPLLDTGTVTEVMSSGMPVPVADAGTGADAFATGATVVLTETATGADALSITAAVPLADSAVAADAVERAQLVGKALADAAAGLDALAVQSYIVREIGDPGPPRTAWPVRTPRRAWSAAGPRRRWSVRPPRTDVPLEV</sequence>
<feature type="region of interest" description="Disordered" evidence="1">
    <location>
        <begin position="365"/>
        <end position="401"/>
    </location>
</feature>
<reference evidence="2 3" key="1">
    <citation type="submission" date="2018-06" db="EMBL/GenBank/DDBJ databases">
        <title>Sphaerisporangium craniellae sp. nov., isolated from a marine sponge in the South China Sea.</title>
        <authorList>
            <person name="Li L."/>
        </authorList>
    </citation>
    <scope>NUCLEOTIDE SEQUENCE [LARGE SCALE GENOMIC DNA]</scope>
    <source>
        <strain evidence="2 3">LHW63015</strain>
    </source>
</reference>